<name>A0A1I2DZZ5_9MICO</name>
<dbReference type="Gene3D" id="1.10.3720.10">
    <property type="entry name" value="MetI-like"/>
    <property type="match status" value="1"/>
</dbReference>
<keyword evidence="6 8" id="KW-1133">Transmembrane helix</keyword>
<dbReference type="InterPro" id="IPR000515">
    <property type="entry name" value="MetI-like"/>
</dbReference>
<evidence type="ECO:0000256" key="9">
    <source>
        <dbReference type="SAM" id="MobiDB-lite"/>
    </source>
</evidence>
<dbReference type="Pfam" id="PF00528">
    <property type="entry name" value="BPD_transp_1"/>
    <property type="match status" value="1"/>
</dbReference>
<evidence type="ECO:0000313" key="12">
    <source>
        <dbReference type="Proteomes" id="UP000198520"/>
    </source>
</evidence>
<dbReference type="GO" id="GO:0043190">
    <property type="term" value="C:ATP-binding cassette (ABC) transporter complex"/>
    <property type="evidence" value="ECO:0007669"/>
    <property type="project" value="InterPro"/>
</dbReference>
<feature type="region of interest" description="Disordered" evidence="9">
    <location>
        <begin position="1"/>
        <end position="46"/>
    </location>
</feature>
<keyword evidence="7 8" id="KW-0472">Membrane</keyword>
<evidence type="ECO:0000256" key="4">
    <source>
        <dbReference type="ARBA" id="ARBA00022692"/>
    </source>
</evidence>
<evidence type="ECO:0000256" key="1">
    <source>
        <dbReference type="ARBA" id="ARBA00004651"/>
    </source>
</evidence>
<dbReference type="CDD" id="cd06261">
    <property type="entry name" value="TM_PBP2"/>
    <property type="match status" value="1"/>
</dbReference>
<feature type="transmembrane region" description="Helical" evidence="8">
    <location>
        <begin position="113"/>
        <end position="133"/>
    </location>
</feature>
<dbReference type="EMBL" id="FONZ01000001">
    <property type="protein sequence ID" value="SFE85893.1"/>
    <property type="molecule type" value="Genomic_DNA"/>
</dbReference>
<evidence type="ECO:0000256" key="6">
    <source>
        <dbReference type="ARBA" id="ARBA00022989"/>
    </source>
</evidence>
<evidence type="ECO:0000256" key="7">
    <source>
        <dbReference type="ARBA" id="ARBA00023136"/>
    </source>
</evidence>
<organism evidence="11 12">
    <name type="scientific">Flavimobilis marinus</name>
    <dbReference type="NCBI Taxonomy" id="285351"/>
    <lineage>
        <taxon>Bacteria</taxon>
        <taxon>Bacillati</taxon>
        <taxon>Actinomycetota</taxon>
        <taxon>Actinomycetes</taxon>
        <taxon>Micrococcales</taxon>
        <taxon>Jonesiaceae</taxon>
        <taxon>Flavimobilis</taxon>
    </lineage>
</organism>
<dbReference type="OrthoDB" id="3181282at2"/>
<comment type="subcellular location">
    <subcellularLocation>
        <location evidence="1 8">Cell membrane</location>
        <topology evidence="1 8">Multi-pass membrane protein</topology>
    </subcellularLocation>
</comment>
<sequence length="317" mass="33134">MTDSRDSSGVPLGRADTSGLRGAPDADPSATDRTPGTSGGAAGAGVSPVVRSRRLSPRRRARLWRGVQYAILLVAVVAVLSAVDRETFTTSVFNLDAARAMLPDLPGAFVNTLTYMLGAFAVGLVLGTVLALMKLSSVAPYRAIATVYIEFFRGIPALLVVLGVAYGVPLAFDLRIDSLIIKIAIALGLVSAAYIAETLRAGIAAVPRGQIEAARSLGMSHSRTMITVVIPQAFRIVLPPMTNEIILLTKDTSLVYLMGVTQAQFELTKVGNNALNSSAGGGMTGLVVAGLCYLVITIPLGFVARHLERRGTKGAAA</sequence>
<dbReference type="AlphaFoldDB" id="A0A1I2DZZ5"/>
<evidence type="ECO:0000256" key="3">
    <source>
        <dbReference type="ARBA" id="ARBA00022475"/>
    </source>
</evidence>
<dbReference type="Proteomes" id="UP000198520">
    <property type="component" value="Unassembled WGS sequence"/>
</dbReference>
<dbReference type="SUPFAM" id="SSF161098">
    <property type="entry name" value="MetI-like"/>
    <property type="match status" value="1"/>
</dbReference>
<dbReference type="GO" id="GO:0022857">
    <property type="term" value="F:transmembrane transporter activity"/>
    <property type="evidence" value="ECO:0007669"/>
    <property type="project" value="InterPro"/>
</dbReference>
<dbReference type="NCBIfam" id="TIGR01726">
    <property type="entry name" value="HEQRo_perm_3TM"/>
    <property type="match status" value="1"/>
</dbReference>
<gene>
    <name evidence="11" type="ORF">SAMN04488035_0816</name>
</gene>
<keyword evidence="4 8" id="KW-0812">Transmembrane</keyword>
<feature type="transmembrane region" description="Helical" evidence="8">
    <location>
        <begin position="179"/>
        <end position="196"/>
    </location>
</feature>
<feature type="domain" description="ABC transmembrane type-1" evidence="10">
    <location>
        <begin position="109"/>
        <end position="304"/>
    </location>
</feature>
<dbReference type="RefSeq" id="WP_093375251.1">
    <property type="nucleotide sequence ID" value="NZ_BNAN01000001.1"/>
</dbReference>
<dbReference type="InterPro" id="IPR043429">
    <property type="entry name" value="ArtM/GltK/GlnP/TcyL/YhdX-like"/>
</dbReference>
<keyword evidence="2 8" id="KW-0813">Transport</keyword>
<feature type="transmembrane region" description="Helical" evidence="8">
    <location>
        <begin position="63"/>
        <end position="83"/>
    </location>
</feature>
<keyword evidence="3" id="KW-1003">Cell membrane</keyword>
<reference evidence="12" key="1">
    <citation type="submission" date="2016-10" db="EMBL/GenBank/DDBJ databases">
        <authorList>
            <person name="Varghese N."/>
            <person name="Submissions S."/>
        </authorList>
    </citation>
    <scope>NUCLEOTIDE SEQUENCE [LARGE SCALE GENOMIC DNA]</scope>
    <source>
        <strain evidence="12">DSM 19083</strain>
    </source>
</reference>
<dbReference type="STRING" id="285351.SAMN04488035_0816"/>
<accession>A0A1I2DZZ5</accession>
<keyword evidence="5" id="KW-0029">Amino-acid transport</keyword>
<protein>
    <submittedName>
        <fullName evidence="11">Amino acid ABC transporter membrane protein, PAAT family</fullName>
    </submittedName>
</protein>
<evidence type="ECO:0000256" key="2">
    <source>
        <dbReference type="ARBA" id="ARBA00022448"/>
    </source>
</evidence>
<dbReference type="PANTHER" id="PTHR30614">
    <property type="entry name" value="MEMBRANE COMPONENT OF AMINO ACID ABC TRANSPORTER"/>
    <property type="match status" value="1"/>
</dbReference>
<dbReference type="PROSITE" id="PS50928">
    <property type="entry name" value="ABC_TM1"/>
    <property type="match status" value="1"/>
</dbReference>
<dbReference type="InterPro" id="IPR035906">
    <property type="entry name" value="MetI-like_sf"/>
</dbReference>
<keyword evidence="12" id="KW-1185">Reference proteome</keyword>
<feature type="transmembrane region" description="Helical" evidence="8">
    <location>
        <begin position="145"/>
        <end position="167"/>
    </location>
</feature>
<dbReference type="PANTHER" id="PTHR30614:SF0">
    <property type="entry name" value="L-CYSTINE TRANSPORT SYSTEM PERMEASE PROTEIN TCYL"/>
    <property type="match status" value="1"/>
</dbReference>
<comment type="similarity">
    <text evidence="8">Belongs to the binding-protein-dependent transport system permease family.</text>
</comment>
<evidence type="ECO:0000313" key="11">
    <source>
        <dbReference type="EMBL" id="SFE85893.1"/>
    </source>
</evidence>
<dbReference type="InterPro" id="IPR010065">
    <property type="entry name" value="AA_ABC_transptr_permease_3TM"/>
</dbReference>
<proteinExistence type="inferred from homology"/>
<feature type="transmembrane region" description="Helical" evidence="8">
    <location>
        <begin position="283"/>
        <end position="304"/>
    </location>
</feature>
<dbReference type="GO" id="GO:0006865">
    <property type="term" value="P:amino acid transport"/>
    <property type="evidence" value="ECO:0007669"/>
    <property type="project" value="UniProtKB-KW"/>
</dbReference>
<evidence type="ECO:0000256" key="8">
    <source>
        <dbReference type="RuleBase" id="RU363032"/>
    </source>
</evidence>
<evidence type="ECO:0000256" key="5">
    <source>
        <dbReference type="ARBA" id="ARBA00022970"/>
    </source>
</evidence>
<evidence type="ECO:0000259" key="10">
    <source>
        <dbReference type="PROSITE" id="PS50928"/>
    </source>
</evidence>
<feature type="transmembrane region" description="Helical" evidence="8">
    <location>
        <begin position="217"/>
        <end position="238"/>
    </location>
</feature>